<dbReference type="InterPro" id="IPR029044">
    <property type="entry name" value="Nucleotide-diphossugar_trans"/>
</dbReference>
<dbReference type="SUPFAM" id="SSF53448">
    <property type="entry name" value="Nucleotide-diphospho-sugar transferases"/>
    <property type="match status" value="1"/>
</dbReference>
<dbReference type="Gene3D" id="3.90.550.10">
    <property type="entry name" value="Spore Coat Polysaccharide Biosynthesis Protein SpsA, Chain A"/>
    <property type="match status" value="1"/>
</dbReference>
<accession>A0AA35QWL9</accession>
<organism evidence="2 3">
    <name type="scientific">Geodia barretti</name>
    <name type="common">Barrett's horny sponge</name>
    <dbReference type="NCBI Taxonomy" id="519541"/>
    <lineage>
        <taxon>Eukaryota</taxon>
        <taxon>Metazoa</taxon>
        <taxon>Porifera</taxon>
        <taxon>Demospongiae</taxon>
        <taxon>Heteroscleromorpha</taxon>
        <taxon>Tetractinellida</taxon>
        <taxon>Astrophorina</taxon>
        <taxon>Geodiidae</taxon>
        <taxon>Geodia</taxon>
    </lineage>
</organism>
<protein>
    <recommendedName>
        <fullName evidence="1">Glycosyltransferase 2-like domain-containing protein</fullName>
    </recommendedName>
</protein>
<dbReference type="AlphaFoldDB" id="A0AA35QWL9"/>
<dbReference type="CDD" id="cd00761">
    <property type="entry name" value="Glyco_tranf_GTA_type"/>
    <property type="match status" value="1"/>
</dbReference>
<gene>
    <name evidence="2" type="ORF">GBAR_LOCUS1296</name>
</gene>
<dbReference type="SUPFAM" id="SSF53756">
    <property type="entry name" value="UDP-Glycosyltransferase/glycogen phosphorylase"/>
    <property type="match status" value="1"/>
</dbReference>
<proteinExistence type="predicted"/>
<dbReference type="Pfam" id="PF00535">
    <property type="entry name" value="Glycos_transf_2"/>
    <property type="match status" value="1"/>
</dbReference>
<evidence type="ECO:0000259" key="1">
    <source>
        <dbReference type="Pfam" id="PF00535"/>
    </source>
</evidence>
<comment type="caution">
    <text evidence="2">The sequence shown here is derived from an EMBL/GenBank/DDBJ whole genome shotgun (WGS) entry which is preliminary data.</text>
</comment>
<sequence length="590" mass="68864">MSSPLPYIRLRRKIKFESEPTLWPHQRGGWSFVIEQLRSHLFAPDGILVVSALEENISNEEVIEEPWIGFVHQVPRSNYPWYPDLERMLTSKHFIKSLEKCHGLFVISTRIKDYLVKHVQVPVVKVLYPITPFPDELKFSREKFQAESPRRVLFIGEFMRNFQAFFDLEAPATYKKILLRSSDVDLANLYNNKRDKIRLRMNDSVTVRERVSNDEYDHLLSSSIVFLNLFDAGANTTVLECLSRHTPLVVNRLPGVEEYLGSEYPLYYETLDGASTLLANDDKLMEASQYMAQHFKSHPLTGERFIREFVSSSVYRSLPLPSSQQADTNQTKFSRFDLTVVVCSYKRVYNMKQLLERFVKQDYSGRFELILWNNNRETQAEIAEICAPFENRLNIRLIQSSENYYCVIRFAVSQLMSSELLLVCDDDVLPNPNYISKFVAKYVEYGRRAVIGCRGHVFRQHSLDVEKPHLFWEDYCNMKFFDEGKPDRQVHFLHADSCLIPRSLLLEVASYALPSPDYILIDDYWMSFVLSHHLRVPLWKIKGDDIMALTECADDENIALCHNKDVREQSVNFYCYHMAQGWPASCPLEI</sequence>
<dbReference type="EMBL" id="CASHTH010000193">
    <property type="protein sequence ID" value="CAI7993667.1"/>
    <property type="molecule type" value="Genomic_DNA"/>
</dbReference>
<reference evidence="2" key="1">
    <citation type="submission" date="2023-03" db="EMBL/GenBank/DDBJ databases">
        <authorList>
            <person name="Steffen K."/>
            <person name="Cardenas P."/>
        </authorList>
    </citation>
    <scope>NUCLEOTIDE SEQUENCE</scope>
</reference>
<dbReference type="Proteomes" id="UP001174909">
    <property type="component" value="Unassembled WGS sequence"/>
</dbReference>
<evidence type="ECO:0000313" key="2">
    <source>
        <dbReference type="EMBL" id="CAI7993667.1"/>
    </source>
</evidence>
<dbReference type="InterPro" id="IPR001173">
    <property type="entry name" value="Glyco_trans_2-like"/>
</dbReference>
<name>A0AA35QWL9_GEOBA</name>
<feature type="domain" description="Glycosyltransferase 2-like" evidence="1">
    <location>
        <begin position="339"/>
        <end position="505"/>
    </location>
</feature>
<dbReference type="Gene3D" id="3.40.50.2000">
    <property type="entry name" value="Glycogen Phosphorylase B"/>
    <property type="match status" value="1"/>
</dbReference>
<evidence type="ECO:0000313" key="3">
    <source>
        <dbReference type="Proteomes" id="UP001174909"/>
    </source>
</evidence>
<keyword evidence="3" id="KW-1185">Reference proteome</keyword>